<organism evidence="1 2">
    <name type="scientific">Marinoscillum luteum</name>
    <dbReference type="NCBI Taxonomy" id="861051"/>
    <lineage>
        <taxon>Bacteria</taxon>
        <taxon>Pseudomonadati</taxon>
        <taxon>Bacteroidota</taxon>
        <taxon>Cytophagia</taxon>
        <taxon>Cytophagales</taxon>
        <taxon>Reichenbachiellaceae</taxon>
        <taxon>Marinoscillum</taxon>
    </lineage>
</organism>
<dbReference type="Pfam" id="PF12771">
    <property type="entry name" value="SusD-like_2"/>
    <property type="match status" value="1"/>
</dbReference>
<dbReference type="Gene3D" id="1.25.40.390">
    <property type="match status" value="1"/>
</dbReference>
<dbReference type="RefSeq" id="WP_395417942.1">
    <property type="nucleotide sequence ID" value="NZ_JBIPKE010000018.1"/>
</dbReference>
<gene>
    <name evidence="1" type="ORF">ACHKAR_13965</name>
</gene>
<sequence length="517" mass="57378">MKNLLYIVLTTVAVAFTGCTSDFEDINTDKNKVAKESYVPGYHLSRAQLEYTGNSDFSYDTWRINIIYSSMMTQQLANASWYAGDKYMQNDGWANASFDVAYNDQVKYIVDLLKITETDPLYANLHQIARIMKVIIFHRLTDLYGEIPYSEAGLAYHEGIYAPKYDTQEFIYMDMLKELKEAAEALNANGDLPGSGDLIYGSAADPIGQWKKLAYSMMLRLSMRLTEVAPTVAKQWAETAVNGGVFTSNADNAFIMHDAAGGRTTVNRNSNILAGEWNATNTGEVFLSKTFVDFLSDTNDPRLGLFARIQSTGDTDPANQIGLPNGLDQNGGAFDVSTDPDFPGDITNYSTIRDDVFLSLSGPTFVINYAQVELLLAEAALRNYNVGGTAESHYTAGVTAAMQFLTQYNSTAEVPADEITTYLAANPFVVADGMEMIGAQYWVASFLDWYEVWSNWRRTGYPELVPVDYPGNATGGVIPRRMIYPSHEASNNSVNYAEAISRQGTNTFLTKVWWDAR</sequence>
<protein>
    <submittedName>
        <fullName evidence="1">SusD/RagB family nutrient-binding outer membrane lipoprotein</fullName>
    </submittedName>
</protein>
<dbReference type="EMBL" id="JBIPKE010000018">
    <property type="protein sequence ID" value="MFH6984555.1"/>
    <property type="molecule type" value="Genomic_DNA"/>
</dbReference>
<evidence type="ECO:0000313" key="1">
    <source>
        <dbReference type="EMBL" id="MFH6984555.1"/>
    </source>
</evidence>
<reference evidence="1 2" key="1">
    <citation type="journal article" date="2013" name="Int. J. Syst. Evol. Microbiol.">
        <title>Marinoscillum luteum sp. nov., isolated from marine sediment.</title>
        <authorList>
            <person name="Cha I.T."/>
            <person name="Park S.J."/>
            <person name="Kim S.J."/>
            <person name="Kim J.G."/>
            <person name="Jung M.Y."/>
            <person name="Shin K.S."/>
            <person name="Kwon K.K."/>
            <person name="Yang S.H."/>
            <person name="Seo Y.S."/>
            <person name="Rhee S.K."/>
        </authorList>
    </citation>
    <scope>NUCLEOTIDE SEQUENCE [LARGE SCALE GENOMIC DNA]</scope>
    <source>
        <strain evidence="1 2">KCTC 23939</strain>
    </source>
</reference>
<comment type="caution">
    <text evidence="1">The sequence shown here is derived from an EMBL/GenBank/DDBJ whole genome shotgun (WGS) entry which is preliminary data.</text>
</comment>
<dbReference type="SUPFAM" id="SSF48452">
    <property type="entry name" value="TPR-like"/>
    <property type="match status" value="1"/>
</dbReference>
<name>A0ABW7NAM3_9BACT</name>
<dbReference type="Proteomes" id="UP001610063">
    <property type="component" value="Unassembled WGS sequence"/>
</dbReference>
<proteinExistence type="predicted"/>
<keyword evidence="1" id="KW-0449">Lipoprotein</keyword>
<evidence type="ECO:0000313" key="2">
    <source>
        <dbReference type="Proteomes" id="UP001610063"/>
    </source>
</evidence>
<keyword evidence="2" id="KW-1185">Reference proteome</keyword>
<dbReference type="PROSITE" id="PS51257">
    <property type="entry name" value="PROKAR_LIPOPROTEIN"/>
    <property type="match status" value="1"/>
</dbReference>
<dbReference type="InterPro" id="IPR011990">
    <property type="entry name" value="TPR-like_helical_dom_sf"/>
</dbReference>
<accession>A0ABW7NAM3</accession>
<dbReference type="InterPro" id="IPR041662">
    <property type="entry name" value="SusD-like_2"/>
</dbReference>